<dbReference type="Gene3D" id="3.30.505.10">
    <property type="entry name" value="SH2 domain"/>
    <property type="match status" value="1"/>
</dbReference>
<dbReference type="SMART" id="SM00326">
    <property type="entry name" value="SH3"/>
    <property type="match status" value="1"/>
</dbReference>
<dbReference type="Gene3D" id="3.30.200.20">
    <property type="entry name" value="Phosphorylase Kinase, domain 1"/>
    <property type="match status" value="1"/>
</dbReference>
<dbReference type="InterPro" id="IPR017441">
    <property type="entry name" value="Protein_kinase_ATP_BS"/>
</dbReference>
<dbReference type="EMBL" id="NEDP02000942">
    <property type="protein sequence ID" value="OWF54695.1"/>
    <property type="molecule type" value="Genomic_DNA"/>
</dbReference>
<evidence type="ECO:0000256" key="10">
    <source>
        <dbReference type="PROSITE-ProRule" id="PRU00192"/>
    </source>
</evidence>
<feature type="domain" description="Protein kinase" evidence="16">
    <location>
        <begin position="252"/>
        <end position="508"/>
    </location>
</feature>
<feature type="region of interest" description="Disordered" evidence="13">
    <location>
        <begin position="1"/>
        <end position="45"/>
    </location>
</feature>
<protein>
    <recommendedName>
        <fullName evidence="12">Tyrosine-protein kinase</fullName>
        <ecNumber evidence="12">2.7.10.2</ecNumber>
    </recommendedName>
</protein>
<dbReference type="InterPro" id="IPR011009">
    <property type="entry name" value="Kinase-like_dom_sf"/>
</dbReference>
<dbReference type="InterPro" id="IPR000719">
    <property type="entry name" value="Prot_kinase_dom"/>
</dbReference>
<evidence type="ECO:0000256" key="9">
    <source>
        <dbReference type="PROSITE-ProRule" id="PRU00191"/>
    </source>
</evidence>
<evidence type="ECO:0000256" key="2">
    <source>
        <dbReference type="ARBA" id="ARBA00022679"/>
    </source>
</evidence>
<keyword evidence="2 12" id="KW-0808">Transferase</keyword>
<dbReference type="SUPFAM" id="SSF50044">
    <property type="entry name" value="SH3-domain"/>
    <property type="match status" value="1"/>
</dbReference>
<dbReference type="GO" id="GO:0023052">
    <property type="term" value="P:signaling"/>
    <property type="evidence" value="ECO:0007669"/>
    <property type="project" value="UniProtKB-ARBA"/>
</dbReference>
<accession>A0A210R1C2</accession>
<dbReference type="InterPro" id="IPR036860">
    <property type="entry name" value="SH2_dom_sf"/>
</dbReference>
<feature type="binding site" evidence="11">
    <location>
        <position position="291"/>
    </location>
    <ligand>
        <name>ATP</name>
        <dbReference type="ChEBI" id="CHEBI:30616"/>
    </ligand>
</feature>
<keyword evidence="4 12" id="KW-0418">Kinase</keyword>
<dbReference type="Proteomes" id="UP000242188">
    <property type="component" value="Unassembled WGS sequence"/>
</dbReference>
<comment type="caution">
    <text evidence="17">The sequence shown here is derived from an EMBL/GenBank/DDBJ whole genome shotgun (WGS) entry which is preliminary data.</text>
</comment>
<dbReference type="Gene3D" id="2.30.30.40">
    <property type="entry name" value="SH3 Domains"/>
    <property type="match status" value="1"/>
</dbReference>
<dbReference type="EC" id="2.7.10.2" evidence="12"/>
<dbReference type="Pfam" id="PF00017">
    <property type="entry name" value="SH2"/>
    <property type="match status" value="1"/>
</dbReference>
<dbReference type="SMART" id="SM00252">
    <property type="entry name" value="SH2"/>
    <property type="match status" value="1"/>
</dbReference>
<keyword evidence="3 11" id="KW-0547">Nucleotide-binding</keyword>
<dbReference type="GO" id="GO:0004715">
    <property type="term" value="F:non-membrane spanning protein tyrosine kinase activity"/>
    <property type="evidence" value="ECO:0007669"/>
    <property type="project" value="UniProtKB-EC"/>
</dbReference>
<feature type="compositionally biased region" description="Basic and acidic residues" evidence="13">
    <location>
        <begin position="1142"/>
        <end position="1151"/>
    </location>
</feature>
<dbReference type="SUPFAM" id="SSF55550">
    <property type="entry name" value="SH2 domain"/>
    <property type="match status" value="1"/>
</dbReference>
<dbReference type="FunFam" id="1.10.510.10:FF:000052">
    <property type="entry name" value="Tyrosine-protein kinase"/>
    <property type="match status" value="1"/>
</dbReference>
<evidence type="ECO:0000313" key="17">
    <source>
        <dbReference type="EMBL" id="OWF54695.1"/>
    </source>
</evidence>
<dbReference type="SUPFAM" id="SSF56112">
    <property type="entry name" value="Protein kinase-like (PK-like)"/>
    <property type="match status" value="1"/>
</dbReference>
<evidence type="ECO:0000256" key="5">
    <source>
        <dbReference type="ARBA" id="ARBA00022840"/>
    </source>
</evidence>
<dbReference type="PROSITE" id="PS50002">
    <property type="entry name" value="SH3"/>
    <property type="match status" value="1"/>
</dbReference>
<dbReference type="PRINTS" id="PR00401">
    <property type="entry name" value="SH2DOMAIN"/>
</dbReference>
<evidence type="ECO:0000259" key="15">
    <source>
        <dbReference type="PROSITE" id="PS50002"/>
    </source>
</evidence>
<dbReference type="InterPro" id="IPR001452">
    <property type="entry name" value="SH3_domain"/>
</dbReference>
<evidence type="ECO:0000256" key="13">
    <source>
        <dbReference type="SAM" id="MobiDB-lite"/>
    </source>
</evidence>
<feature type="region of interest" description="Disordered" evidence="13">
    <location>
        <begin position="1107"/>
        <end position="1165"/>
    </location>
</feature>
<dbReference type="PROSITE" id="PS50011">
    <property type="entry name" value="PROTEIN_KINASE_DOM"/>
    <property type="match status" value="1"/>
</dbReference>
<evidence type="ECO:0000313" key="18">
    <source>
        <dbReference type="Proteomes" id="UP000242188"/>
    </source>
</evidence>
<evidence type="ECO:0000256" key="7">
    <source>
        <dbReference type="ARBA" id="ARBA00023137"/>
    </source>
</evidence>
<dbReference type="PRINTS" id="PR00452">
    <property type="entry name" value="SH3DOMAIN"/>
</dbReference>
<dbReference type="PANTHER" id="PTHR24418">
    <property type="entry name" value="TYROSINE-PROTEIN KINASE"/>
    <property type="match status" value="1"/>
</dbReference>
<feature type="region of interest" description="Disordered" evidence="13">
    <location>
        <begin position="854"/>
        <end position="883"/>
    </location>
</feature>
<evidence type="ECO:0000256" key="11">
    <source>
        <dbReference type="PROSITE-ProRule" id="PRU10141"/>
    </source>
</evidence>
<proteinExistence type="inferred from homology"/>
<feature type="domain" description="SH2" evidence="14">
    <location>
        <begin position="137"/>
        <end position="227"/>
    </location>
</feature>
<comment type="similarity">
    <text evidence="12">Belongs to the protein kinase superfamily. Tyr protein kinase family.</text>
</comment>
<dbReference type="GO" id="GO:0007154">
    <property type="term" value="P:cell communication"/>
    <property type="evidence" value="ECO:0007669"/>
    <property type="project" value="UniProtKB-ARBA"/>
</dbReference>
<dbReference type="FunFam" id="3.30.200.20:FF:000037">
    <property type="entry name" value="Tyrosine-protein kinase"/>
    <property type="match status" value="1"/>
</dbReference>
<gene>
    <name evidence="17" type="ORF">KP79_PYT04417</name>
</gene>
<dbReference type="Pfam" id="PF00018">
    <property type="entry name" value="SH3_1"/>
    <property type="match status" value="1"/>
</dbReference>
<dbReference type="SMART" id="SM00808">
    <property type="entry name" value="FABD"/>
    <property type="match status" value="1"/>
</dbReference>
<reference evidence="17 18" key="1">
    <citation type="journal article" date="2017" name="Nat. Ecol. Evol.">
        <title>Scallop genome provides insights into evolution of bilaterian karyotype and development.</title>
        <authorList>
            <person name="Wang S."/>
            <person name="Zhang J."/>
            <person name="Jiao W."/>
            <person name="Li J."/>
            <person name="Xun X."/>
            <person name="Sun Y."/>
            <person name="Guo X."/>
            <person name="Huan P."/>
            <person name="Dong B."/>
            <person name="Zhang L."/>
            <person name="Hu X."/>
            <person name="Sun X."/>
            <person name="Wang J."/>
            <person name="Zhao C."/>
            <person name="Wang Y."/>
            <person name="Wang D."/>
            <person name="Huang X."/>
            <person name="Wang R."/>
            <person name="Lv J."/>
            <person name="Li Y."/>
            <person name="Zhang Z."/>
            <person name="Liu B."/>
            <person name="Lu W."/>
            <person name="Hui Y."/>
            <person name="Liang J."/>
            <person name="Zhou Z."/>
            <person name="Hou R."/>
            <person name="Li X."/>
            <person name="Liu Y."/>
            <person name="Li H."/>
            <person name="Ning X."/>
            <person name="Lin Y."/>
            <person name="Zhao L."/>
            <person name="Xing Q."/>
            <person name="Dou J."/>
            <person name="Li Y."/>
            <person name="Mao J."/>
            <person name="Guo H."/>
            <person name="Dou H."/>
            <person name="Li T."/>
            <person name="Mu C."/>
            <person name="Jiang W."/>
            <person name="Fu Q."/>
            <person name="Fu X."/>
            <person name="Miao Y."/>
            <person name="Liu J."/>
            <person name="Yu Q."/>
            <person name="Li R."/>
            <person name="Liao H."/>
            <person name="Li X."/>
            <person name="Kong Y."/>
            <person name="Jiang Z."/>
            <person name="Chourrout D."/>
            <person name="Li R."/>
            <person name="Bao Z."/>
        </authorList>
    </citation>
    <scope>NUCLEOTIDE SEQUENCE [LARGE SCALE GENOMIC DNA]</scope>
    <source>
        <strain evidence="17 18">PY_sf001</strain>
    </source>
</reference>
<sequence>MGAQQGKENKTAGKSKGKQKEPPRPPQGTFFEPADSLLQTRPLPDAPSIGDVLNTKWMSKENLLASQNEDDPNLFVALYDFQSGGDNQLSIVKGEQVTILGYNKGGEWCEVKNKAGDIGWVPSNYIAPVNSLDKFSWYHGQISRNASEYLLSSGINGSFLVRESESSPGQRSISVRFEGRVYHYRISEDSDGKVFVTQEHRFNTLAELVHHHSIHSDGLVTTLLYPAPKRTKPTVFGLSPEPDRWEIERTEIAMKHRLGGGQYGDVYEAIWKRYNKTVAVKTLKEDTMALKDFLEEACIMKEMKHPNLVQLLGVCTREPPFYIVTEFMTHGNLLDFLRGSPKGEVGATILMHMATQIASGMAYLETRMFIHRDLAARNCLVGENHLVKVADFGLARLMKDDTYTAHAGAKFPIKWTAPEGLAFNRFSTKSDVWAFGVLLWELATYGMSPYPGVELTEVYHLLERGYRMDRPAGCPANVYELMMRCWHWDPKDRPTFKDIHNSLEHMFEKSSVSEEVEKELEKNDTKRVPSKKGRQPPSMDGSEHLEGRISAGPTPPAGRRVLPPMEDTELTLRQASKSLSKARKKAGPAPAPPRRTTSCKDTPENPKDMENELKAKMKLQKAKIESSTLVEQYDENETLERDSSTGDFTPMMVTLQPSKRFELGSPKTFQRMDSKEALKENRMEDSGISQSSTESLKRAQIDKSKYLINTDSAVKSGHFEHSQERSSGRKFSLPYHRETVRQSDLESKKVDQGTSTFEEGTDATPLVTYKGKQYPKKALPLPQQALGFPRRKYSSENVQRFESAQLIRGRGSLDAESESVTIGKLDVDNVTKAISRYGTIPKGRRIEAYLASMESGTERNPVQELPQVEDHDSGTDTASISSCPVLLPENSGAKAVPSAEATIIKPEPNVKPSAFVKSQSQHTIVENSASHHGALLQRHKSDLTHGAMPITIDPTQPPKHYSDPKPKPSPRLSRMFSDHGEANSHEGHEPLSSVPTPVYKSLGGANLDYSPGSTTDSTVIESPESVEARLKHGGENKVQPLRPQFTHKSRSASTGDYPRAEDITPDENQWASVNAAMQQHMQIAQNQLEDKKGASFLSKVAMFQSQGPGSSEFSSFKPFTRGEGGRESLRDDKSTSSTKSDMVIRKSDPRVEMQPYKPTASKDDNIYKPVLPKMAASSGGMNPLMSKSMIDTLDTVPESYLHGQSSDSDTPKVSRETILDTSGNLKSCIDSLLATGNKSSTNFMVLSEQVLNFHEQCSHFIDSLPPHAKFHARELLSRLQSHSENLKKFSSTNPGGGGKLISDIKLTVQEVIDLIQR</sequence>
<dbReference type="Gene3D" id="1.10.510.10">
    <property type="entry name" value="Transferase(Phosphotransferase) domain 1"/>
    <property type="match status" value="1"/>
</dbReference>
<evidence type="ECO:0000256" key="8">
    <source>
        <dbReference type="ARBA" id="ARBA00051245"/>
    </source>
</evidence>
<evidence type="ECO:0000259" key="14">
    <source>
        <dbReference type="PROSITE" id="PS50001"/>
    </source>
</evidence>
<dbReference type="InterPro" id="IPR036028">
    <property type="entry name" value="SH3-like_dom_sf"/>
</dbReference>
<keyword evidence="6 9" id="KW-0727">SH2 domain</keyword>
<evidence type="ECO:0000256" key="1">
    <source>
        <dbReference type="ARBA" id="ARBA00022443"/>
    </source>
</evidence>
<feature type="compositionally biased region" description="Basic and acidic residues" evidence="13">
    <location>
        <begin position="976"/>
        <end position="989"/>
    </location>
</feature>
<evidence type="ECO:0000259" key="16">
    <source>
        <dbReference type="PROSITE" id="PS50011"/>
    </source>
</evidence>
<dbReference type="Pfam" id="PF08919">
    <property type="entry name" value="F_actin_bind"/>
    <property type="match status" value="1"/>
</dbReference>
<dbReference type="FunFam" id="3.30.505.10:FF:000004">
    <property type="entry name" value="Tyrosine-protein kinase"/>
    <property type="match status" value="1"/>
</dbReference>
<dbReference type="OrthoDB" id="98077at2759"/>
<dbReference type="CDD" id="cd05052">
    <property type="entry name" value="PTKc_Abl"/>
    <property type="match status" value="1"/>
</dbReference>
<dbReference type="InterPro" id="IPR035837">
    <property type="entry name" value="ABL_SH2"/>
</dbReference>
<comment type="catalytic activity">
    <reaction evidence="8 12">
        <text>L-tyrosyl-[protein] + ATP = O-phospho-L-tyrosyl-[protein] + ADP + H(+)</text>
        <dbReference type="Rhea" id="RHEA:10596"/>
        <dbReference type="Rhea" id="RHEA-COMP:10136"/>
        <dbReference type="Rhea" id="RHEA-COMP:20101"/>
        <dbReference type="ChEBI" id="CHEBI:15378"/>
        <dbReference type="ChEBI" id="CHEBI:30616"/>
        <dbReference type="ChEBI" id="CHEBI:46858"/>
        <dbReference type="ChEBI" id="CHEBI:61978"/>
        <dbReference type="ChEBI" id="CHEBI:456216"/>
        <dbReference type="EC" id="2.7.10.2"/>
    </reaction>
</comment>
<feature type="region of interest" description="Disordered" evidence="13">
    <location>
        <begin position="577"/>
        <end position="608"/>
    </location>
</feature>
<dbReference type="PRINTS" id="PR00109">
    <property type="entry name" value="TYRKINASE"/>
</dbReference>
<organism evidence="17 18">
    <name type="scientific">Mizuhopecten yessoensis</name>
    <name type="common">Japanese scallop</name>
    <name type="synonym">Patinopecten yessoensis</name>
    <dbReference type="NCBI Taxonomy" id="6573"/>
    <lineage>
        <taxon>Eukaryota</taxon>
        <taxon>Metazoa</taxon>
        <taxon>Spiralia</taxon>
        <taxon>Lophotrochozoa</taxon>
        <taxon>Mollusca</taxon>
        <taxon>Bivalvia</taxon>
        <taxon>Autobranchia</taxon>
        <taxon>Pteriomorphia</taxon>
        <taxon>Pectinida</taxon>
        <taxon>Pectinoidea</taxon>
        <taxon>Pectinidae</taxon>
        <taxon>Mizuhopecten</taxon>
    </lineage>
</organism>
<dbReference type="InterPro" id="IPR050198">
    <property type="entry name" value="Non-receptor_tyrosine_kinases"/>
</dbReference>
<dbReference type="InterPro" id="IPR008266">
    <property type="entry name" value="Tyr_kinase_AS"/>
</dbReference>
<dbReference type="CDD" id="cd09935">
    <property type="entry name" value="SH2_ABL"/>
    <property type="match status" value="1"/>
</dbReference>
<feature type="compositionally biased region" description="Basic and acidic residues" evidence="13">
    <location>
        <begin position="717"/>
        <end position="727"/>
    </location>
</feature>
<dbReference type="CDD" id="cd11850">
    <property type="entry name" value="SH3_Abl"/>
    <property type="match status" value="1"/>
</dbReference>
<dbReference type="PROSITE" id="PS00109">
    <property type="entry name" value="PROTEIN_KINASE_TYR"/>
    <property type="match status" value="1"/>
</dbReference>
<dbReference type="InterPro" id="IPR015015">
    <property type="entry name" value="F-actin-binding"/>
</dbReference>
<dbReference type="InterPro" id="IPR000980">
    <property type="entry name" value="SH2"/>
</dbReference>
<keyword evidence="7 12" id="KW-0829">Tyrosine-protein kinase</keyword>
<dbReference type="Pfam" id="PF07714">
    <property type="entry name" value="PK_Tyr_Ser-Thr"/>
    <property type="match status" value="1"/>
</dbReference>
<keyword evidence="5 11" id="KW-0067">ATP-binding</keyword>
<dbReference type="FunFam" id="2.30.30.40:FF:000010">
    <property type="entry name" value="Tyrosine-protein kinase"/>
    <property type="match status" value="1"/>
</dbReference>
<feature type="domain" description="SH3" evidence="15">
    <location>
        <begin position="70"/>
        <end position="131"/>
    </location>
</feature>
<dbReference type="Gene3D" id="1.20.120.330">
    <property type="entry name" value="Nucleotidyltransferases domain 2"/>
    <property type="match status" value="1"/>
</dbReference>
<evidence type="ECO:0000256" key="3">
    <source>
        <dbReference type="ARBA" id="ARBA00022741"/>
    </source>
</evidence>
<dbReference type="STRING" id="6573.A0A210R1C2"/>
<dbReference type="InterPro" id="IPR001245">
    <property type="entry name" value="Ser-Thr/Tyr_kinase_cat_dom"/>
</dbReference>
<dbReference type="GO" id="GO:0005524">
    <property type="term" value="F:ATP binding"/>
    <property type="evidence" value="ECO:0007669"/>
    <property type="project" value="UniProtKB-UniRule"/>
</dbReference>
<dbReference type="PROSITE" id="PS00107">
    <property type="entry name" value="PROTEIN_KINASE_ATP"/>
    <property type="match status" value="1"/>
</dbReference>
<feature type="region of interest" description="Disordered" evidence="13">
    <location>
        <begin position="717"/>
        <end position="762"/>
    </location>
</feature>
<evidence type="ECO:0000256" key="6">
    <source>
        <dbReference type="ARBA" id="ARBA00022999"/>
    </source>
</evidence>
<name>A0A210R1C2_MIZYE</name>
<keyword evidence="1 10" id="KW-0728">SH3 domain</keyword>
<dbReference type="InterPro" id="IPR020635">
    <property type="entry name" value="Tyr_kinase_cat_dom"/>
</dbReference>
<evidence type="ECO:0000256" key="4">
    <source>
        <dbReference type="ARBA" id="ARBA00022777"/>
    </source>
</evidence>
<dbReference type="SMART" id="SM00219">
    <property type="entry name" value="TyrKc"/>
    <property type="match status" value="1"/>
</dbReference>
<feature type="compositionally biased region" description="Basic and acidic residues" evidence="13">
    <location>
        <begin position="1123"/>
        <end position="1134"/>
    </location>
</feature>
<keyword evidence="18" id="KW-1185">Reference proteome</keyword>
<feature type="compositionally biased region" description="Basic and acidic residues" evidence="13">
    <location>
        <begin position="735"/>
        <end position="751"/>
    </location>
</feature>
<feature type="region of interest" description="Disordered" evidence="13">
    <location>
        <begin position="508"/>
        <end position="563"/>
    </location>
</feature>
<feature type="region of interest" description="Disordered" evidence="13">
    <location>
        <begin position="946"/>
        <end position="994"/>
    </location>
</feature>
<dbReference type="PROSITE" id="PS50001">
    <property type="entry name" value="SH2"/>
    <property type="match status" value="1"/>
</dbReference>
<evidence type="ECO:0000256" key="12">
    <source>
        <dbReference type="RuleBase" id="RU362096"/>
    </source>
</evidence>